<dbReference type="InterPro" id="IPR001680">
    <property type="entry name" value="WD40_rpt"/>
</dbReference>
<sequence>SRHFLGLQATKIRWVPCASPSPPDLDGRSRADNLFVLGGWHQNSEKNYLWVANLSVELIGDGGAQVESAEAVVQAAWQHTGKVTDLAVADMGDGNVCILAASSNGSASLFRLNTPREPGAPVSSVQVVGGSGAEGPVLDPWLLSLHRGPVASVDISETTSEVLTAGRDGRIFVVPASRPRGGSALEPFHDSGGSASFSAARWCSGALGTFVTASTTGGLECWDTRQGPLASARRPPREWAAAAMLALEVHPSRPHLCATGGERGEAAVWDLRFSAKPIVHSPSETQRSDVWEVHFDASEPYSGAAIPPLMICNEAGAIRRLTPSSCGELVCEEVFSECCAVNSFDIEPSSGRDVIWVSEQECVGYMRRPTM</sequence>
<dbReference type="PANTHER" id="PTHR22652">
    <property type="entry name" value="NUCLEOPORIN NUP43"/>
    <property type="match status" value="1"/>
</dbReference>
<feature type="non-terminal residue" evidence="5">
    <location>
        <position position="1"/>
    </location>
</feature>
<dbReference type="Gene3D" id="2.130.10.10">
    <property type="entry name" value="YVTN repeat-like/Quinoprotein amine dehydrogenase"/>
    <property type="match status" value="1"/>
</dbReference>
<comment type="subcellular location">
    <subcellularLocation>
        <location evidence="1">Nucleus</location>
    </subcellularLocation>
</comment>
<dbReference type="InterPro" id="IPR015943">
    <property type="entry name" value="WD40/YVTN_repeat-like_dom_sf"/>
</dbReference>
<dbReference type="SUPFAM" id="SSF50978">
    <property type="entry name" value="WD40 repeat-like"/>
    <property type="match status" value="1"/>
</dbReference>
<gene>
    <name evidence="5" type="primary">NUP43</name>
    <name evidence="5" type="ORF">TSPGSL018_26274</name>
</gene>
<keyword evidence="2" id="KW-0853">WD repeat</keyword>
<keyword evidence="3" id="KW-0677">Repeat</keyword>
<dbReference type="EMBL" id="GBEZ01011465">
    <property type="protein sequence ID" value="JAC74325.1"/>
    <property type="molecule type" value="Transcribed_RNA"/>
</dbReference>
<dbReference type="PANTHER" id="PTHR22652:SF0">
    <property type="entry name" value="NUCLEOPORIN NUP43"/>
    <property type="match status" value="1"/>
</dbReference>
<proteinExistence type="predicted"/>
<name>A0A061RUD3_9CHLO</name>
<dbReference type="AlphaFoldDB" id="A0A061RUD3"/>
<evidence type="ECO:0000256" key="4">
    <source>
        <dbReference type="ARBA" id="ARBA00023242"/>
    </source>
</evidence>
<dbReference type="InterPro" id="IPR036322">
    <property type="entry name" value="WD40_repeat_dom_sf"/>
</dbReference>
<evidence type="ECO:0000256" key="2">
    <source>
        <dbReference type="ARBA" id="ARBA00022574"/>
    </source>
</evidence>
<protein>
    <submittedName>
        <fullName evidence="5">Nuclear pore complex protein Nup43</fullName>
    </submittedName>
</protein>
<dbReference type="SMART" id="SM00320">
    <property type="entry name" value="WD40"/>
    <property type="match status" value="4"/>
</dbReference>
<organism evidence="5">
    <name type="scientific">Tetraselmis sp. GSL018</name>
    <dbReference type="NCBI Taxonomy" id="582737"/>
    <lineage>
        <taxon>Eukaryota</taxon>
        <taxon>Viridiplantae</taxon>
        <taxon>Chlorophyta</taxon>
        <taxon>core chlorophytes</taxon>
        <taxon>Chlorodendrophyceae</taxon>
        <taxon>Chlorodendrales</taxon>
        <taxon>Chlorodendraceae</taxon>
        <taxon>Tetraselmis</taxon>
    </lineage>
</organism>
<evidence type="ECO:0000256" key="3">
    <source>
        <dbReference type="ARBA" id="ARBA00022737"/>
    </source>
</evidence>
<accession>A0A061RUD3</accession>
<evidence type="ECO:0000256" key="1">
    <source>
        <dbReference type="ARBA" id="ARBA00004123"/>
    </source>
</evidence>
<dbReference type="GO" id="GO:0031080">
    <property type="term" value="C:nuclear pore outer ring"/>
    <property type="evidence" value="ECO:0007669"/>
    <property type="project" value="TreeGrafter"/>
</dbReference>
<evidence type="ECO:0000313" key="5">
    <source>
        <dbReference type="EMBL" id="JAC74325.1"/>
    </source>
</evidence>
<keyword evidence="4" id="KW-0539">Nucleus</keyword>
<reference evidence="5" key="1">
    <citation type="submission" date="2014-05" db="EMBL/GenBank/DDBJ databases">
        <title>The transcriptome of the halophilic microalga Tetraselmis sp. GSL018 isolated from the Great Salt Lake, Utah.</title>
        <authorList>
            <person name="Jinkerson R.E."/>
            <person name="D'Adamo S."/>
            <person name="Posewitz M.C."/>
        </authorList>
    </citation>
    <scope>NUCLEOTIDE SEQUENCE</scope>
    <source>
        <strain evidence="5">GSL018</strain>
    </source>
</reference>